<sequence>PLKTNIQHADDNTKYHFSNSSNGPPVSLSSLTNQDSPSPISSQNSTSGDDSNSIYNRSQQ</sequence>
<gene>
    <name evidence="2" type="ORF">QYT958_LOCUS44625</name>
    <name evidence="3" type="ORF">QYT958_LOCUS46960</name>
</gene>
<evidence type="ECO:0000313" key="2">
    <source>
        <dbReference type="EMBL" id="CAF5096782.1"/>
    </source>
</evidence>
<dbReference type="EMBL" id="CAJOBR010085902">
    <property type="protein sequence ID" value="CAF5132651.1"/>
    <property type="molecule type" value="Genomic_DNA"/>
</dbReference>
<evidence type="ECO:0000313" key="4">
    <source>
        <dbReference type="Proteomes" id="UP000663848"/>
    </source>
</evidence>
<protein>
    <submittedName>
        <fullName evidence="3">Uncharacterized protein</fullName>
    </submittedName>
</protein>
<feature type="non-terminal residue" evidence="3">
    <location>
        <position position="60"/>
    </location>
</feature>
<evidence type="ECO:0000313" key="3">
    <source>
        <dbReference type="EMBL" id="CAF5132651.1"/>
    </source>
</evidence>
<feature type="compositionally biased region" description="Polar residues" evidence="1">
    <location>
        <begin position="48"/>
        <end position="60"/>
    </location>
</feature>
<organism evidence="3 4">
    <name type="scientific">Rotaria socialis</name>
    <dbReference type="NCBI Taxonomy" id="392032"/>
    <lineage>
        <taxon>Eukaryota</taxon>
        <taxon>Metazoa</taxon>
        <taxon>Spiralia</taxon>
        <taxon>Gnathifera</taxon>
        <taxon>Rotifera</taxon>
        <taxon>Eurotatoria</taxon>
        <taxon>Bdelloidea</taxon>
        <taxon>Philodinida</taxon>
        <taxon>Philodinidae</taxon>
        <taxon>Rotaria</taxon>
    </lineage>
</organism>
<dbReference type="Proteomes" id="UP000663848">
    <property type="component" value="Unassembled WGS sequence"/>
</dbReference>
<feature type="non-terminal residue" evidence="3">
    <location>
        <position position="1"/>
    </location>
</feature>
<dbReference type="EMBL" id="CAJOBR010070037">
    <property type="protein sequence ID" value="CAF5096782.1"/>
    <property type="molecule type" value="Genomic_DNA"/>
</dbReference>
<reference evidence="3" key="1">
    <citation type="submission" date="2021-02" db="EMBL/GenBank/DDBJ databases">
        <authorList>
            <person name="Nowell W R."/>
        </authorList>
    </citation>
    <scope>NUCLEOTIDE SEQUENCE</scope>
</reference>
<feature type="region of interest" description="Disordered" evidence="1">
    <location>
        <begin position="1"/>
        <end position="60"/>
    </location>
</feature>
<name>A0A822FL41_9BILA</name>
<proteinExistence type="predicted"/>
<accession>A0A822FL41</accession>
<evidence type="ECO:0000256" key="1">
    <source>
        <dbReference type="SAM" id="MobiDB-lite"/>
    </source>
</evidence>
<feature type="compositionally biased region" description="Low complexity" evidence="1">
    <location>
        <begin position="33"/>
        <end position="47"/>
    </location>
</feature>
<comment type="caution">
    <text evidence="3">The sequence shown here is derived from an EMBL/GenBank/DDBJ whole genome shotgun (WGS) entry which is preliminary data.</text>
</comment>
<dbReference type="AlphaFoldDB" id="A0A822FL41"/>
<feature type="compositionally biased region" description="Polar residues" evidence="1">
    <location>
        <begin position="15"/>
        <end position="32"/>
    </location>
</feature>